<accession>A0A2H0UNS7</accession>
<dbReference type="AlphaFoldDB" id="A0A2H0UNS7"/>
<reference evidence="2" key="1">
    <citation type="submission" date="2017-09" db="EMBL/GenBank/DDBJ databases">
        <title>Depth-based differentiation of microbial function through sediment-hosted aquifers and enrichment of novel symbionts in the deep terrestrial subsurface.</title>
        <authorList>
            <person name="Probst A.J."/>
            <person name="Ladd B."/>
            <person name="Jarett J.K."/>
            <person name="Geller-Mcgrath D.E."/>
            <person name="Sieber C.M.K."/>
            <person name="Emerson J.B."/>
            <person name="Anantharaman K."/>
            <person name="Thomas B.C."/>
            <person name="Malmstrom R."/>
            <person name="Stieglmeier M."/>
            <person name="Klingl A."/>
            <person name="Woyke T."/>
            <person name="Ryan C.M."/>
            <person name="Banfield J.F."/>
        </authorList>
    </citation>
    <scope>NUCLEOTIDE SEQUENCE [LARGE SCALE GENOMIC DNA]</scope>
</reference>
<organism evidence="1 2">
    <name type="scientific">Candidatus Harrisonbacteria bacterium CG10_big_fil_rev_8_21_14_0_10_45_28</name>
    <dbReference type="NCBI Taxonomy" id="1974586"/>
    <lineage>
        <taxon>Bacteria</taxon>
        <taxon>Candidatus Harrisoniibacteriota</taxon>
    </lineage>
</organism>
<evidence type="ECO:0000313" key="1">
    <source>
        <dbReference type="EMBL" id="PIR88077.1"/>
    </source>
</evidence>
<evidence type="ECO:0000313" key="2">
    <source>
        <dbReference type="Proteomes" id="UP000230903"/>
    </source>
</evidence>
<dbReference type="Proteomes" id="UP000230903">
    <property type="component" value="Unassembled WGS sequence"/>
</dbReference>
<name>A0A2H0UNS7_9BACT</name>
<sequence length="168" mass="18842">MKDSRLIIALIFFLAGAGSALCAKPVINWLAEAPAEKAARLERETRELNDWVEKNLGFSSFTAYCRSLKPEATDYTYEVAVALTATRIATDDLTAVMMADEEIQARLATWEKYYFQKSGFRLRRTLDDRYVVHWVKTTTADGKGWLTATAEYVAPAVDSRLGVNFGLT</sequence>
<comment type="caution">
    <text evidence="1">The sequence shown here is derived from an EMBL/GenBank/DDBJ whole genome shotgun (WGS) entry which is preliminary data.</text>
</comment>
<proteinExistence type="predicted"/>
<gene>
    <name evidence="1" type="ORF">COU10_01095</name>
</gene>
<protein>
    <submittedName>
        <fullName evidence="1">Uncharacterized protein</fullName>
    </submittedName>
</protein>
<dbReference type="EMBL" id="PFBC01000017">
    <property type="protein sequence ID" value="PIR88077.1"/>
    <property type="molecule type" value="Genomic_DNA"/>
</dbReference>